<evidence type="ECO:0000256" key="1">
    <source>
        <dbReference type="SAM" id="MobiDB-lite"/>
    </source>
</evidence>
<gene>
    <name evidence="2" type="ORF">Tci_004986</name>
</gene>
<proteinExistence type="predicted"/>
<feature type="compositionally biased region" description="Basic residues" evidence="1">
    <location>
        <begin position="180"/>
        <end position="192"/>
    </location>
</feature>
<protein>
    <recommendedName>
        <fullName evidence="3">Xylulose kinase-1</fullName>
    </recommendedName>
</protein>
<accession>A0A6L2J7L7</accession>
<name>A0A6L2J7L7_TANCI</name>
<feature type="region of interest" description="Disordered" evidence="1">
    <location>
        <begin position="178"/>
        <end position="218"/>
    </location>
</feature>
<sequence length="574" mass="65269">MSTIKFAEIYNLVVFLEKLVESEGFEQIVDFLNANPIKYALTVNPTIYTSCIQQFWDYAKVKIINEDVQIRSLVDEKKLIVNEASIRRDLKLEDAEGTACLPNDTIFEELARMGTMAFAINCLANNLKFNFSKYIFDNMVKNLEARVKFFMFLRFVQVFVNHQLGDMSHHKKIFVTPSLTKKKKQKSKRKLRKEIEVPSPSNEIPNKEGVSTTSNDPLHSGEDGMKLYELMNLCTNLHKQVLDLEKAKTAHAKEIVALKKESSKDKKSLGDQKVASKQGRMIDNIDQDVEITLVDETHVRMNEEEMLGVYDLDGDEVVVDATAGEEVEQSTKVSKKEVSTANPVTTVGEVVTTAKDVEVTTVATTLHISKDELTLAQTLIEIKAAKPKAKGVIVQEPTMKRVNTFMDMNTKIMEERSKKTHAEVIEGSSKRVGDELEQENAKRQRLEEENESAELKRCLEIVSEDDNDVTIEATPLSSKSATIVDYKIYKEERKATSKSSEQMSIVKERFKKTKPVDDIDNLLSQTLKTIYEHQVEDNIWKISTRESQSFKLETFLLLWNLLCYNTEYGVLSSG</sequence>
<comment type="caution">
    <text evidence="2">The sequence shown here is derived from an EMBL/GenBank/DDBJ whole genome shotgun (WGS) entry which is preliminary data.</text>
</comment>
<organism evidence="2">
    <name type="scientific">Tanacetum cinerariifolium</name>
    <name type="common">Dalmatian daisy</name>
    <name type="synonym">Chrysanthemum cinerariifolium</name>
    <dbReference type="NCBI Taxonomy" id="118510"/>
    <lineage>
        <taxon>Eukaryota</taxon>
        <taxon>Viridiplantae</taxon>
        <taxon>Streptophyta</taxon>
        <taxon>Embryophyta</taxon>
        <taxon>Tracheophyta</taxon>
        <taxon>Spermatophyta</taxon>
        <taxon>Magnoliopsida</taxon>
        <taxon>eudicotyledons</taxon>
        <taxon>Gunneridae</taxon>
        <taxon>Pentapetalae</taxon>
        <taxon>asterids</taxon>
        <taxon>campanulids</taxon>
        <taxon>Asterales</taxon>
        <taxon>Asteraceae</taxon>
        <taxon>Asteroideae</taxon>
        <taxon>Anthemideae</taxon>
        <taxon>Anthemidinae</taxon>
        <taxon>Tanacetum</taxon>
    </lineage>
</organism>
<reference evidence="2" key="1">
    <citation type="journal article" date="2019" name="Sci. Rep.">
        <title>Draft genome of Tanacetum cinerariifolium, the natural source of mosquito coil.</title>
        <authorList>
            <person name="Yamashiro T."/>
            <person name="Shiraishi A."/>
            <person name="Satake H."/>
            <person name="Nakayama K."/>
        </authorList>
    </citation>
    <scope>NUCLEOTIDE SEQUENCE</scope>
</reference>
<evidence type="ECO:0008006" key="3">
    <source>
        <dbReference type="Google" id="ProtNLM"/>
    </source>
</evidence>
<feature type="compositionally biased region" description="Polar residues" evidence="1">
    <location>
        <begin position="199"/>
        <end position="217"/>
    </location>
</feature>
<feature type="region of interest" description="Disordered" evidence="1">
    <location>
        <begin position="427"/>
        <end position="448"/>
    </location>
</feature>
<dbReference type="EMBL" id="BKCJ010000417">
    <property type="protein sequence ID" value="GEU33008.1"/>
    <property type="molecule type" value="Genomic_DNA"/>
</dbReference>
<dbReference type="AlphaFoldDB" id="A0A6L2J7L7"/>
<evidence type="ECO:0000313" key="2">
    <source>
        <dbReference type="EMBL" id="GEU33008.1"/>
    </source>
</evidence>